<accession>A0ABM0ZUH7</accession>
<evidence type="ECO:0000313" key="1">
    <source>
        <dbReference type="Proteomes" id="UP000694888"/>
    </source>
</evidence>
<dbReference type="RefSeq" id="XP_012934726.1">
    <property type="nucleotide sequence ID" value="XM_013079272.2"/>
</dbReference>
<name>A0ABM0ZUH7_APLCA</name>
<sequence>MFIRCGGLGLSQEFAEQRFDDLMVMFGGTNPACNGIEEAAFNSDFPTPAFIDSQIQSLITTCEADRSRYQSVKDCNKLLDFCVYSAKYSGSQGCKNYINGVIKGIYRLDRETTTAGVTLPGNTDRGTATRPSISLSFFVSVYLGVIAYSIEYS</sequence>
<organism evidence="1 2">
    <name type="scientific">Aplysia californica</name>
    <name type="common">California sea hare</name>
    <dbReference type="NCBI Taxonomy" id="6500"/>
    <lineage>
        <taxon>Eukaryota</taxon>
        <taxon>Metazoa</taxon>
        <taxon>Spiralia</taxon>
        <taxon>Lophotrochozoa</taxon>
        <taxon>Mollusca</taxon>
        <taxon>Gastropoda</taxon>
        <taxon>Heterobranchia</taxon>
        <taxon>Euthyneura</taxon>
        <taxon>Tectipleura</taxon>
        <taxon>Aplysiida</taxon>
        <taxon>Aplysioidea</taxon>
        <taxon>Aplysiidae</taxon>
        <taxon>Aplysia</taxon>
    </lineage>
</organism>
<gene>
    <name evidence="2" type="primary">LOC101854625</name>
</gene>
<dbReference type="GeneID" id="101854625"/>
<protein>
    <submittedName>
        <fullName evidence="2">Uncharacterized protein LOC101854625</fullName>
    </submittedName>
</protein>
<evidence type="ECO:0000313" key="2">
    <source>
        <dbReference type="RefSeq" id="XP_012934726.1"/>
    </source>
</evidence>
<dbReference type="Proteomes" id="UP000694888">
    <property type="component" value="Unplaced"/>
</dbReference>
<keyword evidence="1" id="KW-1185">Reference proteome</keyword>
<reference evidence="2" key="1">
    <citation type="submission" date="2025-08" db="UniProtKB">
        <authorList>
            <consortium name="RefSeq"/>
        </authorList>
    </citation>
    <scope>IDENTIFICATION</scope>
</reference>
<proteinExistence type="predicted"/>